<organism evidence="2 3">
    <name type="scientific">Lacibacterium aquatile</name>
    <dbReference type="NCBI Taxonomy" id="1168082"/>
    <lineage>
        <taxon>Bacteria</taxon>
        <taxon>Pseudomonadati</taxon>
        <taxon>Pseudomonadota</taxon>
        <taxon>Alphaproteobacteria</taxon>
        <taxon>Rhodospirillales</taxon>
        <taxon>Rhodospirillaceae</taxon>
    </lineage>
</organism>
<protein>
    <recommendedName>
        <fullName evidence="4">Outer membrane protein assembly factor BamE</fullName>
    </recommendedName>
</protein>
<accession>A0ABW5DN20</accession>
<gene>
    <name evidence="2" type="ORF">ACFSM5_06040</name>
</gene>
<comment type="caution">
    <text evidence="2">The sequence shown here is derived from an EMBL/GenBank/DDBJ whole genome shotgun (WGS) entry which is preliminary data.</text>
</comment>
<dbReference type="RefSeq" id="WP_379875402.1">
    <property type="nucleotide sequence ID" value="NZ_JBHUIP010000004.1"/>
</dbReference>
<dbReference type="PROSITE" id="PS51257">
    <property type="entry name" value="PROKAR_LIPOPROTEIN"/>
    <property type="match status" value="1"/>
</dbReference>
<evidence type="ECO:0000313" key="3">
    <source>
        <dbReference type="Proteomes" id="UP001597295"/>
    </source>
</evidence>
<keyword evidence="3" id="KW-1185">Reference proteome</keyword>
<evidence type="ECO:0008006" key="4">
    <source>
        <dbReference type="Google" id="ProtNLM"/>
    </source>
</evidence>
<dbReference type="Proteomes" id="UP001597295">
    <property type="component" value="Unassembled WGS sequence"/>
</dbReference>
<proteinExistence type="predicted"/>
<reference evidence="3" key="1">
    <citation type="journal article" date="2019" name="Int. J. Syst. Evol. Microbiol.">
        <title>The Global Catalogue of Microorganisms (GCM) 10K type strain sequencing project: providing services to taxonomists for standard genome sequencing and annotation.</title>
        <authorList>
            <consortium name="The Broad Institute Genomics Platform"/>
            <consortium name="The Broad Institute Genome Sequencing Center for Infectious Disease"/>
            <person name="Wu L."/>
            <person name="Ma J."/>
        </authorList>
    </citation>
    <scope>NUCLEOTIDE SEQUENCE [LARGE SCALE GENOMIC DNA]</scope>
    <source>
        <strain evidence="3">CGMCC 1.19062</strain>
    </source>
</reference>
<evidence type="ECO:0000313" key="2">
    <source>
        <dbReference type="EMBL" id="MFD2262442.1"/>
    </source>
</evidence>
<dbReference type="EMBL" id="JBHUIP010000004">
    <property type="protein sequence ID" value="MFD2262442.1"/>
    <property type="molecule type" value="Genomic_DNA"/>
</dbReference>
<evidence type="ECO:0000256" key="1">
    <source>
        <dbReference type="SAM" id="MobiDB-lite"/>
    </source>
</evidence>
<sequence>MRGTVSAALLLALAACETQPVLVSQEPVPTVSHSPALQEQPVAKPAPKPRPAATRKPTTLKPDPVAPVETIPADQMAAITPPAIAPSSVRVVGQSAESVRARLGAPINERSQGPARIWRYLGNECAVEVYFYLDTARGDFFALDQRLSGAAADAETCLGTVQGGTRG</sequence>
<name>A0ABW5DN20_9PROT</name>
<feature type="region of interest" description="Disordered" evidence="1">
    <location>
        <begin position="32"/>
        <end position="69"/>
    </location>
</feature>